<dbReference type="EMBL" id="JBHFEH010000020">
    <property type="protein sequence ID" value="KAL2053484.1"/>
    <property type="molecule type" value="Genomic_DNA"/>
</dbReference>
<dbReference type="Pfam" id="PF03659">
    <property type="entry name" value="Glyco_hydro_71"/>
    <property type="match status" value="1"/>
</dbReference>
<reference evidence="1 2" key="1">
    <citation type="submission" date="2024-09" db="EMBL/GenBank/DDBJ databases">
        <title>Rethinking Asexuality: The Enigmatic Case of Functional Sexual Genes in Lepraria (Stereocaulaceae).</title>
        <authorList>
            <person name="Doellman M."/>
            <person name="Sun Y."/>
            <person name="Barcenas-Pena A."/>
            <person name="Lumbsch H.T."/>
            <person name="Grewe F."/>
        </authorList>
    </citation>
    <scope>NUCLEOTIDE SEQUENCE [LARGE SCALE GENOMIC DNA]</scope>
    <source>
        <strain evidence="1 2">Grewe 0041</strain>
    </source>
</reference>
<sequence length="184" mass="20000">MILMITDIRESTYIGHADSTSASILTEATSTDYFGNLDRTAFLKMTSFFVQALEAGQTTVTVDPGEKEVFFIYRLQPVNVMGSNSIYSDNSWPLPENASYIQNNVYIVPFLASKVIVYLSSGGKPWQMDAPVGVSKGTVAFMLGEQVLTASRDINGAILNKDRPGDPRAAPAISGQCGCTLIWL</sequence>
<dbReference type="InterPro" id="IPR005197">
    <property type="entry name" value="Glyco_hydro_71"/>
</dbReference>
<keyword evidence="2" id="KW-1185">Reference proteome</keyword>
<name>A0ABR4B6L6_9LECA</name>
<comment type="caution">
    <text evidence="1">The sequence shown here is derived from an EMBL/GenBank/DDBJ whole genome shotgun (WGS) entry which is preliminary data.</text>
</comment>
<evidence type="ECO:0000313" key="2">
    <source>
        <dbReference type="Proteomes" id="UP001590951"/>
    </source>
</evidence>
<evidence type="ECO:0000313" key="1">
    <source>
        <dbReference type="EMBL" id="KAL2053484.1"/>
    </source>
</evidence>
<protein>
    <submittedName>
        <fullName evidence="1">Uncharacterized protein</fullName>
    </submittedName>
</protein>
<gene>
    <name evidence="1" type="ORF">ABVK25_006136</name>
</gene>
<proteinExistence type="predicted"/>
<dbReference type="Proteomes" id="UP001590951">
    <property type="component" value="Unassembled WGS sequence"/>
</dbReference>
<organism evidence="1 2">
    <name type="scientific">Lepraria finkii</name>
    <dbReference type="NCBI Taxonomy" id="1340010"/>
    <lineage>
        <taxon>Eukaryota</taxon>
        <taxon>Fungi</taxon>
        <taxon>Dikarya</taxon>
        <taxon>Ascomycota</taxon>
        <taxon>Pezizomycotina</taxon>
        <taxon>Lecanoromycetes</taxon>
        <taxon>OSLEUM clade</taxon>
        <taxon>Lecanoromycetidae</taxon>
        <taxon>Lecanorales</taxon>
        <taxon>Lecanorineae</taxon>
        <taxon>Stereocaulaceae</taxon>
        <taxon>Lepraria</taxon>
    </lineage>
</organism>
<accession>A0ABR4B6L6</accession>